<protein>
    <recommendedName>
        <fullName evidence="4">Secreted protein</fullName>
    </recommendedName>
</protein>
<feature type="region of interest" description="Disordered" evidence="1">
    <location>
        <begin position="31"/>
        <end position="228"/>
    </location>
</feature>
<dbReference type="RefSeq" id="XP_062703943.1">
    <property type="nucleotide sequence ID" value="XM_062847959.1"/>
</dbReference>
<reference evidence="2" key="2">
    <citation type="submission" date="2025-05" db="UniProtKB">
        <authorList>
            <consortium name="EnsemblMetazoa"/>
        </authorList>
    </citation>
    <scope>IDENTIFICATION</scope>
    <source>
        <strain evidence="2">Foshan</strain>
    </source>
</reference>
<dbReference type="EnsemblMetazoa" id="AALFPA23_018318.R26894">
    <property type="protein sequence ID" value="AALFPA23_018318.P26894"/>
    <property type="gene ID" value="AALFPA23_018318"/>
</dbReference>
<dbReference type="GeneID" id="109421117"/>
<feature type="compositionally biased region" description="Basic and acidic residues" evidence="1">
    <location>
        <begin position="36"/>
        <end position="67"/>
    </location>
</feature>
<keyword evidence="3" id="KW-1185">Reference proteome</keyword>
<evidence type="ECO:0000313" key="2">
    <source>
        <dbReference type="EnsemblMetazoa" id="AALFPA23_018318.P26894"/>
    </source>
</evidence>
<organism evidence="2 3">
    <name type="scientific">Aedes albopictus</name>
    <name type="common">Asian tiger mosquito</name>
    <name type="synonym">Stegomyia albopicta</name>
    <dbReference type="NCBI Taxonomy" id="7160"/>
    <lineage>
        <taxon>Eukaryota</taxon>
        <taxon>Metazoa</taxon>
        <taxon>Ecdysozoa</taxon>
        <taxon>Arthropoda</taxon>
        <taxon>Hexapoda</taxon>
        <taxon>Insecta</taxon>
        <taxon>Pterygota</taxon>
        <taxon>Neoptera</taxon>
        <taxon>Endopterygota</taxon>
        <taxon>Diptera</taxon>
        <taxon>Nematocera</taxon>
        <taxon>Culicoidea</taxon>
        <taxon>Culicidae</taxon>
        <taxon>Culicinae</taxon>
        <taxon>Aedini</taxon>
        <taxon>Aedes</taxon>
        <taxon>Stegomyia</taxon>
    </lineage>
</organism>
<evidence type="ECO:0000256" key="1">
    <source>
        <dbReference type="SAM" id="MobiDB-lite"/>
    </source>
</evidence>
<feature type="compositionally biased region" description="Basic and acidic residues" evidence="1">
    <location>
        <begin position="179"/>
        <end position="201"/>
    </location>
</feature>
<sequence>MDRISLTDLRRQFFGPTLDESVLYGMGFVAGQTGASDREQESGRTYRQTKTERKYSKEAVDLQDRENITSADTRGSADRNGQRNDLNPRNPKTEKPPSIDLEPQQRSSSSLSSKKDRNRQISTSSSQSNAFKMSAPTKSIDSDVQSTISSDVPSKSSKLAEHPNELKSEKRVSIGSSLDDIKSKPSESRTSKEMENSEKRSSIKSTTNTDEFVSTKSHMSKKSSKDRRLSAAVKLAKVKVTKTTQTAACAFAGSPKGATDAIAWDKHSLKRVR</sequence>
<feature type="compositionally biased region" description="Polar residues" evidence="1">
    <location>
        <begin position="203"/>
        <end position="212"/>
    </location>
</feature>
<dbReference type="Proteomes" id="UP000069940">
    <property type="component" value="Unassembled WGS sequence"/>
</dbReference>
<name>A0ABM1ZGR6_AEDAL</name>
<feature type="compositionally biased region" description="Basic and acidic residues" evidence="1">
    <location>
        <begin position="158"/>
        <end position="172"/>
    </location>
</feature>
<feature type="compositionally biased region" description="Polar residues" evidence="1">
    <location>
        <begin position="120"/>
        <end position="157"/>
    </location>
</feature>
<reference evidence="3" key="1">
    <citation type="journal article" date="2015" name="Proc. Natl. Acad. Sci. U.S.A.">
        <title>Genome sequence of the Asian Tiger mosquito, Aedes albopictus, reveals insights into its biology, genetics, and evolution.</title>
        <authorList>
            <person name="Chen X.G."/>
            <person name="Jiang X."/>
            <person name="Gu J."/>
            <person name="Xu M."/>
            <person name="Wu Y."/>
            <person name="Deng Y."/>
            <person name="Zhang C."/>
            <person name="Bonizzoni M."/>
            <person name="Dermauw W."/>
            <person name="Vontas J."/>
            <person name="Armbruster P."/>
            <person name="Huang X."/>
            <person name="Yang Y."/>
            <person name="Zhang H."/>
            <person name="He W."/>
            <person name="Peng H."/>
            <person name="Liu Y."/>
            <person name="Wu K."/>
            <person name="Chen J."/>
            <person name="Lirakis M."/>
            <person name="Topalis P."/>
            <person name="Van Leeuwen T."/>
            <person name="Hall A.B."/>
            <person name="Jiang X."/>
            <person name="Thorpe C."/>
            <person name="Mueller R.L."/>
            <person name="Sun C."/>
            <person name="Waterhouse R.M."/>
            <person name="Yan G."/>
            <person name="Tu Z.J."/>
            <person name="Fang X."/>
            <person name="James A.A."/>
        </authorList>
    </citation>
    <scope>NUCLEOTIDE SEQUENCE [LARGE SCALE GENOMIC DNA]</scope>
    <source>
        <strain evidence="3">Foshan</strain>
    </source>
</reference>
<accession>A0ABM1ZGR6</accession>
<proteinExistence type="predicted"/>
<evidence type="ECO:0000313" key="3">
    <source>
        <dbReference type="Proteomes" id="UP000069940"/>
    </source>
</evidence>
<evidence type="ECO:0008006" key="4">
    <source>
        <dbReference type="Google" id="ProtNLM"/>
    </source>
</evidence>